<evidence type="ECO:0008006" key="2">
    <source>
        <dbReference type="Google" id="ProtNLM"/>
    </source>
</evidence>
<dbReference type="AlphaFoldDB" id="A0A7C4GHK6"/>
<reference evidence="1" key="1">
    <citation type="journal article" date="2020" name="mSystems">
        <title>Genome- and Community-Level Interaction Insights into Carbon Utilization and Element Cycling Functions of Hydrothermarchaeota in Hydrothermal Sediment.</title>
        <authorList>
            <person name="Zhou Z."/>
            <person name="Liu Y."/>
            <person name="Xu W."/>
            <person name="Pan J."/>
            <person name="Luo Z.H."/>
            <person name="Li M."/>
        </authorList>
    </citation>
    <scope>NUCLEOTIDE SEQUENCE [LARGE SCALE GENOMIC DNA]</scope>
    <source>
        <strain evidence="1">SpSt-488</strain>
    </source>
</reference>
<gene>
    <name evidence="1" type="ORF">ENS41_08675</name>
</gene>
<sequence length="259" mass="27602">MTTFALIFWAAFEFAVADPAGASLAANMASGSWQSTFGSNPALLSCELKWAAAAVFTRPYGLGGLYSGRLDVMTVPEGTGLGFGCSLASTSFEKYQEHDLTIAAAWDVTPVVTAGVGLHGMGQVWQGEVIDMLGTADVGAVVRLGTLRLGVVGRRVNSPKLHDESELPLLLAVGGSWQPVSDLLLALDLRRESAEESAAFGVEFRLIPQMRLRAGLVTAPLRYSGGIGVDVGQFGIDYAWQFDPVLKDTHVVGVEVRWR</sequence>
<protein>
    <recommendedName>
        <fullName evidence="2">PorV/PorQ family protein</fullName>
    </recommendedName>
</protein>
<organism evidence="1">
    <name type="scientific">candidate division WOR-3 bacterium</name>
    <dbReference type="NCBI Taxonomy" id="2052148"/>
    <lineage>
        <taxon>Bacteria</taxon>
        <taxon>Bacteria division WOR-3</taxon>
    </lineage>
</organism>
<proteinExistence type="predicted"/>
<accession>A0A7C4GHK6</accession>
<name>A0A7C4GHK6_UNCW3</name>
<evidence type="ECO:0000313" key="1">
    <source>
        <dbReference type="EMBL" id="HGK29000.1"/>
    </source>
</evidence>
<dbReference type="Gene3D" id="2.40.160.60">
    <property type="entry name" value="Outer membrane protein transport protein (OMPP1/FadL/TodX)"/>
    <property type="match status" value="1"/>
</dbReference>
<dbReference type="EMBL" id="DSUT01000184">
    <property type="protein sequence ID" value="HGK29000.1"/>
    <property type="molecule type" value="Genomic_DNA"/>
</dbReference>
<comment type="caution">
    <text evidence="1">The sequence shown here is derived from an EMBL/GenBank/DDBJ whole genome shotgun (WGS) entry which is preliminary data.</text>
</comment>